<dbReference type="SUPFAM" id="SSF46955">
    <property type="entry name" value="Putative DNA-binding domain"/>
    <property type="match status" value="1"/>
</dbReference>
<feature type="domain" description="B5" evidence="10">
    <location>
        <begin position="260"/>
        <end position="336"/>
    </location>
</feature>
<evidence type="ECO:0000256" key="4">
    <source>
        <dbReference type="ARBA" id="ARBA00022723"/>
    </source>
</evidence>
<dbReference type="GO" id="GO:0000287">
    <property type="term" value="F:magnesium ion binding"/>
    <property type="evidence" value="ECO:0007669"/>
    <property type="project" value="InterPro"/>
</dbReference>
<proteinExistence type="predicted"/>
<evidence type="ECO:0000313" key="12">
    <source>
        <dbReference type="Proteomes" id="UP000177324"/>
    </source>
</evidence>
<dbReference type="Gene3D" id="3.50.40.10">
    <property type="entry name" value="Phenylalanyl-trna Synthetase, Chain B, domain 3"/>
    <property type="match status" value="1"/>
</dbReference>
<dbReference type="GO" id="GO:0004826">
    <property type="term" value="F:phenylalanine-tRNA ligase activity"/>
    <property type="evidence" value="ECO:0007669"/>
    <property type="project" value="UniProtKB-EC"/>
</dbReference>
<dbReference type="Gene3D" id="3.30.70.380">
    <property type="entry name" value="Ferrodoxin-fold anticodon-binding domain"/>
    <property type="match status" value="1"/>
</dbReference>
<dbReference type="EC" id="6.1.1.20" evidence="2"/>
<dbReference type="InterPro" id="IPR045060">
    <property type="entry name" value="Phe-tRNA-ligase_IIc_bsu"/>
</dbReference>
<evidence type="ECO:0000256" key="9">
    <source>
        <dbReference type="ARBA" id="ARBA00023146"/>
    </source>
</evidence>
<organism evidence="11 12">
    <name type="scientific">Candidatus Chisholmbacteria bacterium RIFCSPHIGHO2_01_FULL_48_12</name>
    <dbReference type="NCBI Taxonomy" id="1797589"/>
    <lineage>
        <taxon>Bacteria</taxon>
        <taxon>Candidatus Chisholmiibacteriota</taxon>
    </lineage>
</organism>
<dbReference type="AlphaFoldDB" id="A0A1G1VJE7"/>
<dbReference type="GO" id="GO:0009328">
    <property type="term" value="C:phenylalanine-tRNA ligase complex"/>
    <property type="evidence" value="ECO:0007669"/>
    <property type="project" value="TreeGrafter"/>
</dbReference>
<name>A0A1G1VJE7_9BACT</name>
<dbReference type="STRING" id="1797589.A2784_01115"/>
<dbReference type="Pfam" id="PF03484">
    <property type="entry name" value="B5"/>
    <property type="match status" value="1"/>
</dbReference>
<dbReference type="SUPFAM" id="SSF56037">
    <property type="entry name" value="PheT/TilS domain"/>
    <property type="match status" value="1"/>
</dbReference>
<dbReference type="SUPFAM" id="SSF55681">
    <property type="entry name" value="Class II aaRS and biotin synthetases"/>
    <property type="match status" value="1"/>
</dbReference>
<dbReference type="GO" id="GO:0003723">
    <property type="term" value="F:RNA binding"/>
    <property type="evidence" value="ECO:0007669"/>
    <property type="project" value="InterPro"/>
</dbReference>
<keyword evidence="5" id="KW-0547">Nucleotide-binding</keyword>
<gene>
    <name evidence="11" type="ORF">A2784_01115</name>
</gene>
<dbReference type="Pfam" id="PF17759">
    <property type="entry name" value="tRNA_synthFbeta"/>
    <property type="match status" value="1"/>
</dbReference>
<evidence type="ECO:0000256" key="7">
    <source>
        <dbReference type="ARBA" id="ARBA00022842"/>
    </source>
</evidence>
<dbReference type="InterPro" id="IPR045864">
    <property type="entry name" value="aa-tRNA-synth_II/BPL/LPL"/>
</dbReference>
<dbReference type="InterPro" id="IPR009061">
    <property type="entry name" value="DNA-bd_dom_put_sf"/>
</dbReference>
<evidence type="ECO:0000256" key="1">
    <source>
        <dbReference type="ARBA" id="ARBA00001946"/>
    </source>
</evidence>
<dbReference type="Gene3D" id="3.30.56.10">
    <property type="match status" value="2"/>
</dbReference>
<evidence type="ECO:0000256" key="8">
    <source>
        <dbReference type="ARBA" id="ARBA00022917"/>
    </source>
</evidence>
<evidence type="ECO:0000256" key="5">
    <source>
        <dbReference type="ARBA" id="ARBA00022741"/>
    </source>
</evidence>
<dbReference type="SUPFAM" id="SSF54991">
    <property type="entry name" value="Anticodon-binding domain of PheRS"/>
    <property type="match status" value="1"/>
</dbReference>
<dbReference type="Proteomes" id="UP000177324">
    <property type="component" value="Unassembled WGS sequence"/>
</dbReference>
<comment type="caution">
    <text evidence="11">The sequence shown here is derived from an EMBL/GenBank/DDBJ whole genome shotgun (WGS) entry which is preliminary data.</text>
</comment>
<dbReference type="InterPro" id="IPR041616">
    <property type="entry name" value="PheRS_beta_core"/>
</dbReference>
<reference evidence="11 12" key="1">
    <citation type="journal article" date="2016" name="Nat. Commun.">
        <title>Thousands of microbial genomes shed light on interconnected biogeochemical processes in an aquifer system.</title>
        <authorList>
            <person name="Anantharaman K."/>
            <person name="Brown C.T."/>
            <person name="Hug L.A."/>
            <person name="Sharon I."/>
            <person name="Castelle C.J."/>
            <person name="Probst A.J."/>
            <person name="Thomas B.C."/>
            <person name="Singh A."/>
            <person name="Wilkins M.J."/>
            <person name="Karaoz U."/>
            <person name="Brodie E.L."/>
            <person name="Williams K.H."/>
            <person name="Hubbard S.S."/>
            <person name="Banfield J.F."/>
        </authorList>
    </citation>
    <scope>NUCLEOTIDE SEQUENCE [LARGE SCALE GENOMIC DNA]</scope>
</reference>
<evidence type="ECO:0000313" key="11">
    <source>
        <dbReference type="EMBL" id="OGY15555.1"/>
    </source>
</evidence>
<dbReference type="Pfam" id="PF03483">
    <property type="entry name" value="B3_4"/>
    <property type="match status" value="1"/>
</dbReference>
<dbReference type="GO" id="GO:0005524">
    <property type="term" value="F:ATP binding"/>
    <property type="evidence" value="ECO:0007669"/>
    <property type="project" value="UniProtKB-KW"/>
</dbReference>
<dbReference type="InterPro" id="IPR036690">
    <property type="entry name" value="Fdx_antiC-bd_sf"/>
</dbReference>
<dbReference type="InterPro" id="IPR005147">
    <property type="entry name" value="tRNA_synthase_B5-dom"/>
</dbReference>
<dbReference type="PANTHER" id="PTHR10947:SF0">
    <property type="entry name" value="PHENYLALANINE--TRNA LIGASE BETA SUBUNIT"/>
    <property type="match status" value="1"/>
</dbReference>
<dbReference type="PANTHER" id="PTHR10947">
    <property type="entry name" value="PHENYLALANYL-TRNA SYNTHETASE BETA CHAIN AND LEUCINE-RICH REPEAT-CONTAINING PROTEIN 47"/>
    <property type="match status" value="1"/>
</dbReference>
<dbReference type="InterPro" id="IPR020825">
    <property type="entry name" value="Phe-tRNA_synthase-like_B3/B4"/>
</dbReference>
<dbReference type="PROSITE" id="PS51483">
    <property type="entry name" value="B5"/>
    <property type="match status" value="1"/>
</dbReference>
<keyword evidence="4" id="KW-0479">Metal-binding</keyword>
<accession>A0A1G1VJE7</accession>
<sequence length="595" mass="66732">MERINVVDSEPVYDIEVTTNRIDAMSVRGIAREAAAILPQFGIKAKLKSLQLPKVSSTIPFDITITNNPKLCHRILAIKLENVKISDSPDWLKNRLNQVGQRPLNNIIDITNSVMWELGHPIHAFDYDRLTQKTIIVREAKKGEKFTTLDNKTHVLKGGEVVFDDGTGQIIDLPGIMGTKNTVVTDKTKTVLLWTESIDSRKIRQASMGLAIRTQAAILNEKDVDPELGATALLQSIKLARNLAGATIGSRLIDIYPHPPVITSTVLNQELIDTYLGLHLEPQKIIAILKSLGCIVDLRSNIYHLQPPSWRAKDLTIPQDYIEEIARIYGYHNLPSLLMSTAIPDNPPDDNFQLEHQIKTWLAAWGLTEVYTYSLVAQPDAKNNLKLTNPLTDDMVYLRQFLIPSHLQVIHQNKNKPDVSIFEMANVYLPKPKELPIHELHLTLTTNKDFLWLKGIVEALFKKLHISATFTPTEILVSKTKLGTIGRVAPNIYAADLAVGHLIKHSSAYPHYRPLHTTAPIIEDMTFTLPPQTYLGQVITAIKSTSSLIESETLKDRYENNSTFTITYRNPKSQLTDHDIVPLRSKITARVSALG</sequence>
<keyword evidence="9" id="KW-0030">Aminoacyl-tRNA synthetase</keyword>
<keyword evidence="3" id="KW-0436">Ligase</keyword>
<dbReference type="GO" id="GO:0006432">
    <property type="term" value="P:phenylalanyl-tRNA aminoacylation"/>
    <property type="evidence" value="ECO:0007669"/>
    <property type="project" value="InterPro"/>
</dbReference>
<keyword evidence="8" id="KW-0648">Protein biosynthesis</keyword>
<dbReference type="SMART" id="SM00874">
    <property type="entry name" value="B5"/>
    <property type="match status" value="1"/>
</dbReference>
<dbReference type="SMART" id="SM00873">
    <property type="entry name" value="B3_4"/>
    <property type="match status" value="1"/>
</dbReference>
<comment type="cofactor">
    <cofactor evidence="1">
        <name>Mg(2+)</name>
        <dbReference type="ChEBI" id="CHEBI:18420"/>
    </cofactor>
</comment>
<protein>
    <recommendedName>
        <fullName evidence="2">phenylalanine--tRNA ligase</fullName>
        <ecNumber evidence="2">6.1.1.20</ecNumber>
    </recommendedName>
</protein>
<dbReference type="EMBL" id="MHCH01000064">
    <property type="protein sequence ID" value="OGY15555.1"/>
    <property type="molecule type" value="Genomic_DNA"/>
</dbReference>
<evidence type="ECO:0000259" key="10">
    <source>
        <dbReference type="PROSITE" id="PS51483"/>
    </source>
</evidence>
<keyword evidence="7" id="KW-0460">Magnesium</keyword>
<keyword evidence="6" id="KW-0067">ATP-binding</keyword>
<evidence type="ECO:0000256" key="6">
    <source>
        <dbReference type="ARBA" id="ARBA00022840"/>
    </source>
</evidence>
<dbReference type="InterPro" id="IPR005146">
    <property type="entry name" value="B3/B4_tRNA-bd"/>
</dbReference>
<dbReference type="Gene3D" id="3.30.930.10">
    <property type="entry name" value="Bira Bifunctional Protein, Domain 2"/>
    <property type="match status" value="1"/>
</dbReference>
<evidence type="ECO:0000256" key="3">
    <source>
        <dbReference type="ARBA" id="ARBA00022598"/>
    </source>
</evidence>
<evidence type="ECO:0000256" key="2">
    <source>
        <dbReference type="ARBA" id="ARBA00012814"/>
    </source>
</evidence>